<dbReference type="GO" id="GO:0050313">
    <property type="term" value="F:sulfur dioxygenase activity"/>
    <property type="evidence" value="ECO:0007669"/>
    <property type="project" value="InterPro"/>
</dbReference>
<keyword evidence="1" id="KW-0479">Metal-binding</keyword>
<reference evidence="4" key="1">
    <citation type="journal article" date="2020" name="mSystems">
        <title>Genome- and Community-Level Interaction Insights into Carbon Utilization and Element Cycling Functions of Hydrothermarchaeota in Hydrothermal Sediment.</title>
        <authorList>
            <person name="Zhou Z."/>
            <person name="Liu Y."/>
            <person name="Xu W."/>
            <person name="Pan J."/>
            <person name="Luo Z.H."/>
            <person name="Li M."/>
        </authorList>
    </citation>
    <scope>NUCLEOTIDE SEQUENCE [LARGE SCALE GENOMIC DNA]</scope>
    <source>
        <strain evidence="4">SpSt-1233</strain>
    </source>
</reference>
<evidence type="ECO:0000256" key="1">
    <source>
        <dbReference type="ARBA" id="ARBA00022723"/>
    </source>
</evidence>
<dbReference type="SUPFAM" id="SSF52821">
    <property type="entry name" value="Rhodanese/Cell cycle control phosphatase"/>
    <property type="match status" value="2"/>
</dbReference>
<proteinExistence type="predicted"/>
<evidence type="ECO:0000259" key="3">
    <source>
        <dbReference type="PROSITE" id="PS50206"/>
    </source>
</evidence>
<dbReference type="Gene3D" id="3.60.15.10">
    <property type="entry name" value="Ribonuclease Z/Hydroxyacylglutathione hydrolase-like"/>
    <property type="match status" value="1"/>
</dbReference>
<organism evidence="4">
    <name type="scientific">Eiseniibacteriota bacterium</name>
    <dbReference type="NCBI Taxonomy" id="2212470"/>
    <lineage>
        <taxon>Bacteria</taxon>
        <taxon>Candidatus Eiseniibacteriota</taxon>
    </lineage>
</organism>
<dbReference type="Pfam" id="PF00581">
    <property type="entry name" value="Rhodanese"/>
    <property type="match status" value="2"/>
</dbReference>
<dbReference type="PANTHER" id="PTHR43084">
    <property type="entry name" value="PERSULFIDE DIOXYGENASE ETHE1"/>
    <property type="match status" value="1"/>
</dbReference>
<dbReference type="SMART" id="SM00450">
    <property type="entry name" value="RHOD"/>
    <property type="match status" value="2"/>
</dbReference>
<dbReference type="InterPro" id="IPR036873">
    <property type="entry name" value="Rhodanese-like_dom_sf"/>
</dbReference>
<dbReference type="SUPFAM" id="SSF56281">
    <property type="entry name" value="Metallo-hydrolase/oxidoreductase"/>
    <property type="match status" value="1"/>
</dbReference>
<dbReference type="InterPro" id="IPR000399">
    <property type="entry name" value="TPP-bd_CS"/>
</dbReference>
<dbReference type="InterPro" id="IPR051682">
    <property type="entry name" value="Mito_Persulfide_Diox"/>
</dbReference>
<dbReference type="GO" id="GO:0000287">
    <property type="term" value="F:magnesium ion binding"/>
    <property type="evidence" value="ECO:0007669"/>
    <property type="project" value="InterPro"/>
</dbReference>
<dbReference type="GO" id="GO:0006749">
    <property type="term" value="P:glutathione metabolic process"/>
    <property type="evidence" value="ECO:0007669"/>
    <property type="project" value="InterPro"/>
</dbReference>
<name>A0A7V2AUQ9_UNCEI</name>
<dbReference type="InterPro" id="IPR001279">
    <property type="entry name" value="Metallo-B-lactamas"/>
</dbReference>
<dbReference type="PROSITE" id="PS50206">
    <property type="entry name" value="RHODANESE_3"/>
    <property type="match status" value="2"/>
</dbReference>
<dbReference type="CDD" id="cd00158">
    <property type="entry name" value="RHOD"/>
    <property type="match status" value="2"/>
</dbReference>
<dbReference type="Gene3D" id="3.40.250.10">
    <property type="entry name" value="Rhodanese-like domain"/>
    <property type="match status" value="2"/>
</dbReference>
<dbReference type="AlphaFoldDB" id="A0A7V2AUQ9"/>
<accession>A0A7V2AUQ9</accession>
<keyword evidence="2" id="KW-0786">Thiamine pyrophosphate</keyword>
<dbReference type="EMBL" id="DSEC01000287">
    <property type="protein sequence ID" value="HER43617.1"/>
    <property type="molecule type" value="Genomic_DNA"/>
</dbReference>
<dbReference type="PROSITE" id="PS00187">
    <property type="entry name" value="TPP_ENZYMES"/>
    <property type="match status" value="1"/>
</dbReference>
<comment type="caution">
    <text evidence="4">The sequence shown here is derived from an EMBL/GenBank/DDBJ whole genome shotgun (WGS) entry which is preliminary data.</text>
</comment>
<dbReference type="Pfam" id="PF00753">
    <property type="entry name" value="Lactamase_B"/>
    <property type="match status" value="1"/>
</dbReference>
<protein>
    <submittedName>
        <fullName evidence="4">MBL fold metallo-hydrolase</fullName>
    </submittedName>
</protein>
<dbReference type="Proteomes" id="UP000886069">
    <property type="component" value="Unassembled WGS sequence"/>
</dbReference>
<sequence>MLLKHFFLPKIAHSSYILAGQKTCAVVDPQRDVEIYIEAAKELGMKITHILETHLHADFVSGHIDLAGRTGAVIYAPKKAQCSFDHVALREGDTFEIEDISIRVIETPGHTPEHISYIVTDRARGRSPIGVFCGDTLFVGDVGRPDLFPGKAKSLASKLYDSLHKKLLKLPDFCEIYPAHGAGSLCGRAMGAKWRSTIGYEKRYNAALNIRSRKRFIESLTTGMPPAPDHFSRCSAINAKGPTPLDKLPPTEELDAKSFSAAAQRGNSVVLDIYCYGGFGAQHVRSSYNIDLGGNFPTFAGWIMPPDKRILLVAGDGSQAEQAILWMRRVGLDKPVGLLKGGMPEWVKAGLPTGHVQQLSPYELHAFINGGEKLALLDVRAPSEYENHHIKGAVNIPVADLRTRHSELDPGMPTIVICSTGNRSSLGASILKRNGFKYLMNAAGGMSGYSAAGFAPECPICFIPHGSHFLGKKERRR</sequence>
<dbReference type="PANTHER" id="PTHR43084:SF1">
    <property type="entry name" value="PERSULFIDE DIOXYGENASE ETHE1, MITOCHONDRIAL"/>
    <property type="match status" value="1"/>
</dbReference>
<dbReference type="GO" id="GO:0030976">
    <property type="term" value="F:thiamine pyrophosphate binding"/>
    <property type="evidence" value="ECO:0007669"/>
    <property type="project" value="InterPro"/>
</dbReference>
<dbReference type="InterPro" id="IPR036866">
    <property type="entry name" value="RibonucZ/Hydroxyglut_hydro"/>
</dbReference>
<feature type="domain" description="Rhodanese" evidence="3">
    <location>
        <begin position="370"/>
        <end position="458"/>
    </location>
</feature>
<dbReference type="CDD" id="cd07724">
    <property type="entry name" value="POD-like_MBL-fold"/>
    <property type="match status" value="1"/>
</dbReference>
<gene>
    <name evidence="4" type="ORF">ENO08_04070</name>
</gene>
<dbReference type="GO" id="GO:0070813">
    <property type="term" value="P:hydrogen sulfide metabolic process"/>
    <property type="evidence" value="ECO:0007669"/>
    <property type="project" value="TreeGrafter"/>
</dbReference>
<dbReference type="InterPro" id="IPR001763">
    <property type="entry name" value="Rhodanese-like_dom"/>
</dbReference>
<dbReference type="FunFam" id="3.60.15.10:FF:000030">
    <property type="entry name" value="Metallo-beta-lactamase family protein"/>
    <property type="match status" value="1"/>
</dbReference>
<evidence type="ECO:0000256" key="2">
    <source>
        <dbReference type="ARBA" id="ARBA00023052"/>
    </source>
</evidence>
<evidence type="ECO:0000313" key="4">
    <source>
        <dbReference type="EMBL" id="HER43617.1"/>
    </source>
</evidence>
<dbReference type="InterPro" id="IPR044528">
    <property type="entry name" value="POD-like_MBL-fold"/>
</dbReference>
<feature type="domain" description="Rhodanese" evidence="3">
    <location>
        <begin position="283"/>
        <end position="355"/>
    </location>
</feature>
<dbReference type="SMART" id="SM00849">
    <property type="entry name" value="Lactamase_B"/>
    <property type="match status" value="1"/>
</dbReference>